<keyword evidence="2" id="KW-1185">Reference proteome</keyword>
<organism evidence="1 2">
    <name type="scientific">Streptacidiphilus cavernicola</name>
    <dbReference type="NCBI Taxonomy" id="3342716"/>
    <lineage>
        <taxon>Bacteria</taxon>
        <taxon>Bacillati</taxon>
        <taxon>Actinomycetota</taxon>
        <taxon>Actinomycetes</taxon>
        <taxon>Kitasatosporales</taxon>
        <taxon>Streptomycetaceae</taxon>
        <taxon>Streptacidiphilus</taxon>
    </lineage>
</organism>
<evidence type="ECO:0000313" key="2">
    <source>
        <dbReference type="Proteomes" id="UP001592531"/>
    </source>
</evidence>
<proteinExistence type="predicted"/>
<protein>
    <submittedName>
        <fullName evidence="1">Uncharacterized protein</fullName>
    </submittedName>
</protein>
<comment type="caution">
    <text evidence="1">The sequence shown here is derived from an EMBL/GenBank/DDBJ whole genome shotgun (WGS) entry which is preliminary data.</text>
</comment>
<dbReference type="RefSeq" id="WP_380537149.1">
    <property type="nucleotide sequence ID" value="NZ_JBHFAB010000011.1"/>
</dbReference>
<dbReference type="EMBL" id="JBHFAB010000011">
    <property type="protein sequence ID" value="MFC1418205.1"/>
    <property type="molecule type" value="Genomic_DNA"/>
</dbReference>
<evidence type="ECO:0000313" key="1">
    <source>
        <dbReference type="EMBL" id="MFC1418205.1"/>
    </source>
</evidence>
<sequence>MRQVALVVHTLRVSRGPVASMRCVAQTTVGNRCLRSIGDGLEPAKPISMGIPSSASGNQLADRLADTPMMVYDWTHLSYEAGIRLAHQHCSFHGLNNEAVMAPSDWENFDALLHEAYIVRPDGWVPPRDPRKRSRPLF</sequence>
<gene>
    <name evidence="1" type="ORF">ACEZDE_16400</name>
</gene>
<dbReference type="Proteomes" id="UP001592531">
    <property type="component" value="Unassembled WGS sequence"/>
</dbReference>
<reference evidence="1 2" key="1">
    <citation type="submission" date="2024-09" db="EMBL/GenBank/DDBJ databases">
        <authorList>
            <person name="Lee S.D."/>
        </authorList>
    </citation>
    <scope>NUCLEOTIDE SEQUENCE [LARGE SCALE GENOMIC DNA]</scope>
    <source>
        <strain evidence="1 2">N8-3</strain>
    </source>
</reference>
<accession>A0ABV6VWV7</accession>
<name>A0ABV6VWV7_9ACTN</name>